<dbReference type="Proteomes" id="UP001153620">
    <property type="component" value="Chromosome 3"/>
</dbReference>
<name>A0A9N9S3M8_9DIPT</name>
<dbReference type="OrthoDB" id="10480709at2759"/>
<dbReference type="EMBL" id="OU895879">
    <property type="protein sequence ID" value="CAG9808859.1"/>
    <property type="molecule type" value="Genomic_DNA"/>
</dbReference>
<organism evidence="1 2">
    <name type="scientific">Chironomus riparius</name>
    <dbReference type="NCBI Taxonomy" id="315576"/>
    <lineage>
        <taxon>Eukaryota</taxon>
        <taxon>Metazoa</taxon>
        <taxon>Ecdysozoa</taxon>
        <taxon>Arthropoda</taxon>
        <taxon>Hexapoda</taxon>
        <taxon>Insecta</taxon>
        <taxon>Pterygota</taxon>
        <taxon>Neoptera</taxon>
        <taxon>Endopterygota</taxon>
        <taxon>Diptera</taxon>
        <taxon>Nematocera</taxon>
        <taxon>Chironomoidea</taxon>
        <taxon>Chironomidae</taxon>
        <taxon>Chironominae</taxon>
        <taxon>Chironomus</taxon>
    </lineage>
</organism>
<evidence type="ECO:0000313" key="1">
    <source>
        <dbReference type="EMBL" id="CAG9808859.1"/>
    </source>
</evidence>
<protein>
    <submittedName>
        <fullName evidence="1">Uncharacterized protein</fullName>
    </submittedName>
</protein>
<reference evidence="1" key="2">
    <citation type="submission" date="2022-10" db="EMBL/GenBank/DDBJ databases">
        <authorList>
            <consortium name="ENA_rothamsted_submissions"/>
            <consortium name="culmorum"/>
            <person name="King R."/>
        </authorList>
    </citation>
    <scope>NUCLEOTIDE SEQUENCE</scope>
</reference>
<dbReference type="AlphaFoldDB" id="A0A9N9S3M8"/>
<reference evidence="1" key="1">
    <citation type="submission" date="2022-01" db="EMBL/GenBank/DDBJ databases">
        <authorList>
            <person name="King R."/>
        </authorList>
    </citation>
    <scope>NUCLEOTIDE SEQUENCE</scope>
</reference>
<keyword evidence="2" id="KW-1185">Reference proteome</keyword>
<sequence length="82" mass="8986">MSKEPFNLKMDLLKTPRIQKMGVSMTSLKSTTDDDDATSGLGYQNTLNSKIPSISQAQLPNSQKVSLGLKSAHQTNQAIYEN</sequence>
<gene>
    <name evidence="1" type="ORF">CHIRRI_LOCUS11695</name>
</gene>
<accession>A0A9N9S3M8</accession>
<proteinExistence type="predicted"/>
<evidence type="ECO:0000313" key="2">
    <source>
        <dbReference type="Proteomes" id="UP001153620"/>
    </source>
</evidence>